<feature type="domain" description="ABC transmembrane type-1" evidence="11">
    <location>
        <begin position="14"/>
        <end position="296"/>
    </location>
</feature>
<dbReference type="Pfam" id="PF00005">
    <property type="entry name" value="ABC_tran"/>
    <property type="match status" value="1"/>
</dbReference>
<dbReference type="GO" id="GO:0016887">
    <property type="term" value="F:ATP hydrolysis activity"/>
    <property type="evidence" value="ECO:0007669"/>
    <property type="project" value="InterPro"/>
</dbReference>
<evidence type="ECO:0000256" key="9">
    <source>
        <dbReference type="SAM" id="Phobius"/>
    </source>
</evidence>
<evidence type="ECO:0000313" key="12">
    <source>
        <dbReference type="EMBL" id="OEG09879.1"/>
    </source>
</evidence>
<protein>
    <submittedName>
        <fullName evidence="12">ABC transporter ATP-binding protein</fullName>
    </submittedName>
</protein>
<dbReference type="PANTHER" id="PTHR24221">
    <property type="entry name" value="ATP-BINDING CASSETTE SUB-FAMILY B"/>
    <property type="match status" value="1"/>
</dbReference>
<dbReference type="InterPro" id="IPR003439">
    <property type="entry name" value="ABC_transporter-like_ATP-bd"/>
</dbReference>
<dbReference type="PANTHER" id="PTHR24221:SF654">
    <property type="entry name" value="ATP-BINDING CASSETTE SUB-FAMILY B MEMBER 6"/>
    <property type="match status" value="1"/>
</dbReference>
<evidence type="ECO:0000256" key="2">
    <source>
        <dbReference type="ARBA" id="ARBA00022448"/>
    </source>
</evidence>
<dbReference type="Proteomes" id="UP000095094">
    <property type="component" value="Unassembled WGS sequence"/>
</dbReference>
<keyword evidence="7 9" id="KW-1133">Transmembrane helix</keyword>
<dbReference type="SUPFAM" id="SSF90123">
    <property type="entry name" value="ABC transporter transmembrane region"/>
    <property type="match status" value="1"/>
</dbReference>
<comment type="subcellular location">
    <subcellularLocation>
        <location evidence="1">Cell membrane</location>
        <topology evidence="1">Multi-pass membrane protein</topology>
    </subcellularLocation>
</comment>
<evidence type="ECO:0000313" key="13">
    <source>
        <dbReference type="Proteomes" id="UP000095094"/>
    </source>
</evidence>
<dbReference type="GO" id="GO:0005524">
    <property type="term" value="F:ATP binding"/>
    <property type="evidence" value="ECO:0007669"/>
    <property type="project" value="UniProtKB-KW"/>
</dbReference>
<dbReference type="GO" id="GO:0005886">
    <property type="term" value="C:plasma membrane"/>
    <property type="evidence" value="ECO:0007669"/>
    <property type="project" value="UniProtKB-SubCell"/>
</dbReference>
<dbReference type="Pfam" id="PF00664">
    <property type="entry name" value="ABC_membrane"/>
    <property type="match status" value="1"/>
</dbReference>
<evidence type="ECO:0000256" key="7">
    <source>
        <dbReference type="ARBA" id="ARBA00022989"/>
    </source>
</evidence>
<organism evidence="12 13">
    <name type="scientific">Enterococcus termitis</name>
    <dbReference type="NCBI Taxonomy" id="332950"/>
    <lineage>
        <taxon>Bacteria</taxon>
        <taxon>Bacillati</taxon>
        <taxon>Bacillota</taxon>
        <taxon>Bacilli</taxon>
        <taxon>Lactobacillales</taxon>
        <taxon>Enterococcaceae</taxon>
        <taxon>Enterococcus</taxon>
    </lineage>
</organism>
<dbReference type="InterPro" id="IPR036640">
    <property type="entry name" value="ABC1_TM_sf"/>
</dbReference>
<dbReference type="PROSITE" id="PS50929">
    <property type="entry name" value="ABC_TM1F"/>
    <property type="match status" value="1"/>
</dbReference>
<evidence type="ECO:0000256" key="4">
    <source>
        <dbReference type="ARBA" id="ARBA00022692"/>
    </source>
</evidence>
<dbReference type="InterPro" id="IPR011527">
    <property type="entry name" value="ABC1_TM_dom"/>
</dbReference>
<evidence type="ECO:0000256" key="8">
    <source>
        <dbReference type="ARBA" id="ARBA00023136"/>
    </source>
</evidence>
<feature type="domain" description="ABC transporter" evidence="10">
    <location>
        <begin position="327"/>
        <end position="562"/>
    </location>
</feature>
<feature type="transmembrane region" description="Helical" evidence="9">
    <location>
        <begin position="50"/>
        <end position="68"/>
    </location>
</feature>
<feature type="transmembrane region" description="Helical" evidence="9">
    <location>
        <begin position="264"/>
        <end position="282"/>
    </location>
</feature>
<keyword evidence="2" id="KW-0813">Transport</keyword>
<accession>A0A1E5GB14</accession>
<dbReference type="GO" id="GO:0140359">
    <property type="term" value="F:ABC-type transporter activity"/>
    <property type="evidence" value="ECO:0007669"/>
    <property type="project" value="InterPro"/>
</dbReference>
<feature type="transmembrane region" description="Helical" evidence="9">
    <location>
        <begin position="132"/>
        <end position="150"/>
    </location>
</feature>
<dbReference type="SMART" id="SM00382">
    <property type="entry name" value="AAA"/>
    <property type="match status" value="1"/>
</dbReference>
<dbReference type="GO" id="GO:0034040">
    <property type="term" value="F:ATPase-coupled lipid transmembrane transporter activity"/>
    <property type="evidence" value="ECO:0007669"/>
    <property type="project" value="TreeGrafter"/>
</dbReference>
<dbReference type="Gene3D" id="1.20.1560.10">
    <property type="entry name" value="ABC transporter type 1, transmembrane domain"/>
    <property type="match status" value="1"/>
</dbReference>
<evidence type="ECO:0000256" key="1">
    <source>
        <dbReference type="ARBA" id="ARBA00004651"/>
    </source>
</evidence>
<sequence>MIDKRLFQLTEKKNLFQLVIVRLVQLGLSIVFWLTIAIELGHYLQAVRVSSRRLVFVLILTLLLKTLLTKWIERLTYRASSELRIGMRKLVMEKAFRLGQGQGQLSSATLAQLSVDGIEQLEIYYARFLPQLFYCLFASLLIFGTLVSFAWQPAVVLLICMPLIPLIIMSVMKIAKRILSGYWTKYTDLGAKFHENLSGLSTLKAYHQDEAKQIEAAADAERFRKVTMSLLSMQLNSITIMDIVSYCGAALGIGLALFSYQQQAITLVGMLMFILLSAEFFIPMRQLGSLFHVAMNGISACKKLFTYLELPEQVFGEKDLETELAHLKLQQVNFSYQGSDQLALKEVSLTVKQGEFTALVGTSGSGKSTVVRLLLHQLSGYEGQIYWNDVELRELTQEVLKSHAILVDNHGFIYPMTIKENLLLGNETASEEELWAVLEKVQLTSFVQKLPETLNEPLEEDGANLSGGQRQRLLLARALLRGGRLYIFDEITSGVDLRSEEIILNCLQELAKTSMVIFISHRLYNVSEADQIYVFENGQITAHGTPNSLQKESAYFKHYFDQEERLIAGGEHG</sequence>
<dbReference type="Gene3D" id="3.40.50.300">
    <property type="entry name" value="P-loop containing nucleotide triphosphate hydrolases"/>
    <property type="match status" value="1"/>
</dbReference>
<dbReference type="SUPFAM" id="SSF52540">
    <property type="entry name" value="P-loop containing nucleoside triphosphate hydrolases"/>
    <property type="match status" value="1"/>
</dbReference>
<reference evidence="13" key="1">
    <citation type="submission" date="2016-09" db="EMBL/GenBank/DDBJ databases">
        <authorList>
            <person name="Gulvik C.A."/>
        </authorList>
    </citation>
    <scope>NUCLEOTIDE SEQUENCE [LARGE SCALE GENOMIC DNA]</scope>
    <source>
        <strain evidence="13">LMG 8895</strain>
    </source>
</reference>
<evidence type="ECO:0000259" key="10">
    <source>
        <dbReference type="PROSITE" id="PS50893"/>
    </source>
</evidence>
<dbReference type="AlphaFoldDB" id="A0A1E5GB14"/>
<feature type="transmembrane region" description="Helical" evidence="9">
    <location>
        <begin position="20"/>
        <end position="38"/>
    </location>
</feature>
<dbReference type="InterPro" id="IPR039421">
    <property type="entry name" value="Type_1_exporter"/>
</dbReference>
<evidence type="ECO:0000256" key="3">
    <source>
        <dbReference type="ARBA" id="ARBA00022475"/>
    </source>
</evidence>
<evidence type="ECO:0000259" key="11">
    <source>
        <dbReference type="PROSITE" id="PS50929"/>
    </source>
</evidence>
<dbReference type="InterPro" id="IPR027417">
    <property type="entry name" value="P-loop_NTPase"/>
</dbReference>
<keyword evidence="6 12" id="KW-0067">ATP-binding</keyword>
<dbReference type="OrthoDB" id="9806127at2"/>
<dbReference type="InterPro" id="IPR003593">
    <property type="entry name" value="AAA+_ATPase"/>
</dbReference>
<feature type="transmembrane region" description="Helical" evidence="9">
    <location>
        <begin position="156"/>
        <end position="175"/>
    </location>
</feature>
<dbReference type="PROSITE" id="PS00211">
    <property type="entry name" value="ABC_TRANSPORTER_1"/>
    <property type="match status" value="1"/>
</dbReference>
<evidence type="ECO:0000256" key="5">
    <source>
        <dbReference type="ARBA" id="ARBA00022741"/>
    </source>
</evidence>
<comment type="caution">
    <text evidence="12">The sequence shown here is derived from an EMBL/GenBank/DDBJ whole genome shotgun (WGS) entry which is preliminary data.</text>
</comment>
<keyword evidence="4 9" id="KW-0812">Transmembrane</keyword>
<keyword evidence="5" id="KW-0547">Nucleotide-binding</keyword>
<dbReference type="RefSeq" id="WP_069664632.1">
    <property type="nucleotide sequence ID" value="NZ_JBHUJJ010000001.1"/>
</dbReference>
<feature type="transmembrane region" description="Helical" evidence="9">
    <location>
        <begin position="238"/>
        <end position="258"/>
    </location>
</feature>
<dbReference type="PROSITE" id="PS50893">
    <property type="entry name" value="ABC_TRANSPORTER_2"/>
    <property type="match status" value="1"/>
</dbReference>
<dbReference type="EMBL" id="MIJY01000044">
    <property type="protein sequence ID" value="OEG09879.1"/>
    <property type="molecule type" value="Genomic_DNA"/>
</dbReference>
<gene>
    <name evidence="12" type="ORF">BCR25_10270</name>
</gene>
<dbReference type="InterPro" id="IPR017871">
    <property type="entry name" value="ABC_transporter-like_CS"/>
</dbReference>
<evidence type="ECO:0000256" key="6">
    <source>
        <dbReference type="ARBA" id="ARBA00022840"/>
    </source>
</evidence>
<keyword evidence="8 9" id="KW-0472">Membrane</keyword>
<keyword evidence="3" id="KW-1003">Cell membrane</keyword>
<keyword evidence="13" id="KW-1185">Reference proteome</keyword>
<name>A0A1E5GB14_9ENTE</name>
<proteinExistence type="predicted"/>
<dbReference type="FunFam" id="3.40.50.300:FF:000854">
    <property type="entry name" value="Multidrug ABC transporter ATP-binding protein"/>
    <property type="match status" value="1"/>
</dbReference>